<feature type="domain" description="PPE family C-terminal" evidence="3">
    <location>
        <begin position="266"/>
        <end position="294"/>
    </location>
</feature>
<accession>A0A1W9ZDZ7</accession>
<dbReference type="EMBL" id="MVHG01000038">
    <property type="protein sequence ID" value="ORA13104.1"/>
    <property type="molecule type" value="Genomic_DNA"/>
</dbReference>
<dbReference type="PANTHER" id="PTHR46766">
    <property type="entry name" value="GLUTAMINE-RICH PROTEIN 2"/>
    <property type="match status" value="1"/>
</dbReference>
<evidence type="ECO:0000256" key="1">
    <source>
        <dbReference type="ARBA" id="ARBA00010652"/>
    </source>
</evidence>
<dbReference type="Pfam" id="PF12484">
    <property type="entry name" value="PPE-SVP"/>
    <property type="match status" value="1"/>
</dbReference>
<proteinExistence type="inferred from homology"/>
<feature type="domain" description="PPE" evidence="2">
    <location>
        <begin position="2"/>
        <end position="162"/>
    </location>
</feature>
<dbReference type="InterPro" id="IPR022171">
    <property type="entry name" value="PPE_C"/>
</dbReference>
<name>A0A1W9ZDZ7_MYCAI</name>
<evidence type="ECO:0000313" key="4">
    <source>
        <dbReference type="EMBL" id="ORA13104.1"/>
    </source>
</evidence>
<protein>
    <submittedName>
        <fullName evidence="4">PPE family protein</fullName>
    </submittedName>
</protein>
<organism evidence="4 5">
    <name type="scientific">Mycobacterium arosiense ATCC BAA-1401 = DSM 45069</name>
    <dbReference type="NCBI Taxonomy" id="1265311"/>
    <lineage>
        <taxon>Bacteria</taxon>
        <taxon>Bacillati</taxon>
        <taxon>Actinomycetota</taxon>
        <taxon>Actinomycetes</taxon>
        <taxon>Mycobacteriales</taxon>
        <taxon>Mycobacteriaceae</taxon>
        <taxon>Mycobacterium</taxon>
        <taxon>Mycobacterium avium complex (MAC)</taxon>
    </lineage>
</organism>
<dbReference type="SUPFAM" id="SSF140459">
    <property type="entry name" value="PE/PPE dimer-like"/>
    <property type="match status" value="1"/>
</dbReference>
<dbReference type="AlphaFoldDB" id="A0A1W9ZDZ7"/>
<dbReference type="OrthoDB" id="4753774at2"/>
<dbReference type="InterPro" id="IPR038332">
    <property type="entry name" value="PPE_sf"/>
</dbReference>
<dbReference type="GO" id="GO:0052572">
    <property type="term" value="P:response to host immune response"/>
    <property type="evidence" value="ECO:0007669"/>
    <property type="project" value="TreeGrafter"/>
</dbReference>
<dbReference type="InterPro" id="IPR000030">
    <property type="entry name" value="PPE_dom"/>
</dbReference>
<sequence>MDFATLPPEINSGLMYSGPGAGSIIRAAAAWDALAARLFTAAADYRAVTAKLAGAGEGPDWAALTDAAAPYVDWLDTVAARSACAATALTATAGAHQSAFTATVPPSAIAANRTRRLSLAATNCLGQHSTVIADVDAEYDAMWAQNTGAMYAYARGAARAAAIAPFPEPPGDPAVANGNWALQSAPDVISSGGKVMAVIPDALDRLLSSPPAPIDASLSSVTAPLSKLNSMTAPSDFAIAHLNSVNKTAALRSLFRKPAAISGVRAGFDRATPVGALSVPRAWAPAAPALDRSIGDRTGEPVRLVAISPSPGPHAANELG</sequence>
<dbReference type="Proteomes" id="UP000192707">
    <property type="component" value="Unassembled WGS sequence"/>
</dbReference>
<evidence type="ECO:0000313" key="5">
    <source>
        <dbReference type="Proteomes" id="UP000192707"/>
    </source>
</evidence>
<evidence type="ECO:0000259" key="3">
    <source>
        <dbReference type="Pfam" id="PF12484"/>
    </source>
</evidence>
<dbReference type="RefSeq" id="WP_083065273.1">
    <property type="nucleotide sequence ID" value="NZ_MVHG01000038.1"/>
</dbReference>
<keyword evidence="5" id="KW-1185">Reference proteome</keyword>
<comment type="similarity">
    <text evidence="1">Belongs to the mycobacterial PPE family.</text>
</comment>
<evidence type="ECO:0000259" key="2">
    <source>
        <dbReference type="Pfam" id="PF00823"/>
    </source>
</evidence>
<reference evidence="4 5" key="1">
    <citation type="submission" date="2016-12" db="EMBL/GenBank/DDBJ databases">
        <title>The new phylogeny of genus Mycobacterium.</title>
        <authorList>
            <person name="Tortoli E."/>
            <person name="Trovato A."/>
            <person name="Cirillo D.M."/>
        </authorList>
    </citation>
    <scope>NUCLEOTIDE SEQUENCE [LARGE SCALE GENOMIC DNA]</scope>
    <source>
        <strain evidence="4 5">DSM 45069</strain>
    </source>
</reference>
<dbReference type="Pfam" id="PF00823">
    <property type="entry name" value="PPE"/>
    <property type="match status" value="1"/>
</dbReference>
<comment type="caution">
    <text evidence="4">The sequence shown here is derived from an EMBL/GenBank/DDBJ whole genome shotgun (WGS) entry which is preliminary data.</text>
</comment>
<dbReference type="Gene3D" id="1.20.1260.20">
    <property type="entry name" value="PPE superfamily"/>
    <property type="match status" value="1"/>
</dbReference>
<dbReference type="PANTHER" id="PTHR46766:SF1">
    <property type="entry name" value="GLUTAMINE-RICH PROTEIN 2"/>
    <property type="match status" value="1"/>
</dbReference>
<gene>
    <name evidence="4" type="ORF">BST14_15780</name>
</gene>